<dbReference type="PANTHER" id="PTHR33285:SF55">
    <property type="entry name" value="PHYTOSULFOKINES 3"/>
    <property type="match status" value="1"/>
</dbReference>
<reference evidence="10" key="1">
    <citation type="submission" date="2022-06" db="EMBL/GenBank/DDBJ databases">
        <title>Uncovering the hologenomic basis of an extraordinary plant invasion.</title>
        <authorList>
            <person name="Bieker V.C."/>
            <person name="Martin M.D."/>
            <person name="Gilbert T."/>
            <person name="Hodgins K."/>
            <person name="Battlay P."/>
            <person name="Petersen B."/>
            <person name="Wilson J."/>
        </authorList>
    </citation>
    <scope>NUCLEOTIDE SEQUENCE</scope>
    <source>
        <strain evidence="10">AA19_3_7</strain>
        <tissue evidence="10">Leaf</tissue>
    </source>
</reference>
<evidence type="ECO:0000256" key="4">
    <source>
        <dbReference type="ARBA" id="ARBA00022525"/>
    </source>
</evidence>
<evidence type="ECO:0000256" key="9">
    <source>
        <dbReference type="RuleBase" id="RU368031"/>
    </source>
</evidence>
<keyword evidence="11" id="KW-1185">Reference proteome</keyword>
<dbReference type="EMBL" id="JAMZMK010002199">
    <property type="protein sequence ID" value="KAI7754969.1"/>
    <property type="molecule type" value="Genomic_DNA"/>
</dbReference>
<comment type="subcellular location">
    <subcellularLocation>
        <location evidence="1 9">Secreted</location>
    </subcellularLocation>
</comment>
<evidence type="ECO:0000256" key="8">
    <source>
        <dbReference type="ARBA" id="ARBA00023030"/>
    </source>
</evidence>
<dbReference type="GO" id="GO:0030154">
    <property type="term" value="P:cell differentiation"/>
    <property type="evidence" value="ECO:0007669"/>
    <property type="project" value="UniProtKB-UniRule"/>
</dbReference>
<name>A0AAD5D8N1_AMBAR</name>
<keyword evidence="5 9" id="KW-0765">Sulfation</keyword>
<dbReference type="PANTHER" id="PTHR33285">
    <property type="entry name" value="PHYTOSULFOKINES 3"/>
    <property type="match status" value="1"/>
</dbReference>
<comment type="PTM">
    <text evidence="9">Sulfation is important for activity and for the binding to a putative membrane receptor.</text>
</comment>
<keyword evidence="8 9" id="KW-0339">Growth factor</keyword>
<comment type="PTM">
    <text evidence="9">PSK-alpha is produced by endopeptidase digestion. PSK-beta is produced from PSK-alpha by exopeptidase digestion.</text>
</comment>
<evidence type="ECO:0000313" key="11">
    <source>
        <dbReference type="Proteomes" id="UP001206925"/>
    </source>
</evidence>
<dbReference type="InterPro" id="IPR009438">
    <property type="entry name" value="Phytosulfokine"/>
</dbReference>
<evidence type="ECO:0000256" key="2">
    <source>
        <dbReference type="ARBA" id="ARBA00010781"/>
    </source>
</evidence>
<dbReference type="Proteomes" id="UP001206925">
    <property type="component" value="Unassembled WGS sequence"/>
</dbReference>
<evidence type="ECO:0000256" key="1">
    <source>
        <dbReference type="ARBA" id="ARBA00004613"/>
    </source>
</evidence>
<evidence type="ECO:0000313" key="10">
    <source>
        <dbReference type="EMBL" id="KAI7754969.1"/>
    </source>
</evidence>
<dbReference type="AlphaFoldDB" id="A0AAD5D8N1"/>
<keyword evidence="6 9" id="KW-0732">Signal</keyword>
<dbReference type="GO" id="GO:0008283">
    <property type="term" value="P:cell population proliferation"/>
    <property type="evidence" value="ECO:0007669"/>
    <property type="project" value="UniProtKB-UniRule"/>
</dbReference>
<feature type="signal peptide" evidence="9">
    <location>
        <begin position="1"/>
        <end position="26"/>
    </location>
</feature>
<evidence type="ECO:0000256" key="6">
    <source>
        <dbReference type="ARBA" id="ARBA00022729"/>
    </source>
</evidence>
<keyword evidence="3 9" id="KW-0217">Developmental protein</keyword>
<protein>
    <recommendedName>
        <fullName evidence="9">Phytosulfokine</fullName>
    </recommendedName>
    <component>
        <recommendedName>
            <fullName evidence="9">Phytosulfokine-alpha</fullName>
            <shortName evidence="9">PSK-alpha</shortName>
            <shortName evidence="9">Phytosulfokine-a</shortName>
        </recommendedName>
    </component>
    <component>
        <recommendedName>
            <fullName evidence="9">Phytosulfokine-beta</fullName>
            <shortName evidence="9">PSK-beta</shortName>
            <shortName evidence="9">Phytosulfokine-b</shortName>
        </recommendedName>
    </component>
</protein>
<evidence type="ECO:0000256" key="3">
    <source>
        <dbReference type="ARBA" id="ARBA00022473"/>
    </source>
</evidence>
<comment type="caution">
    <text evidence="10">The sequence shown here is derived from an EMBL/GenBank/DDBJ whole genome shotgun (WGS) entry which is preliminary data.</text>
</comment>
<sequence length="86" mass="9590">MSKAIKVSTVCTIALLLLSSLSYAVARLPPSVSTVPPVQTHQLDEEIANGYVELNCKGDDDEEEECLRRRTLVAHLDYIYTQNKQP</sequence>
<proteinExistence type="inferred from homology"/>
<comment type="similarity">
    <text evidence="2 9">Belongs to the phytosulfokine family.</text>
</comment>
<keyword evidence="4 9" id="KW-0964">Secreted</keyword>
<feature type="chain" id="PRO_5041781097" description="Phytosulfokine" evidence="9">
    <location>
        <begin position="27"/>
        <end position="86"/>
    </location>
</feature>
<evidence type="ECO:0000256" key="7">
    <source>
        <dbReference type="ARBA" id="ARBA00022782"/>
    </source>
</evidence>
<gene>
    <name evidence="10" type="ORF">M8C21_017998</name>
</gene>
<keyword evidence="7 9" id="KW-0221">Differentiation</keyword>
<comment type="function">
    <text evidence="9">Promotes plant cell differentiation, organogenesis and somatic embryogenesis as well as cell proliferation.</text>
</comment>
<organism evidence="10 11">
    <name type="scientific">Ambrosia artemisiifolia</name>
    <name type="common">Common ragweed</name>
    <dbReference type="NCBI Taxonomy" id="4212"/>
    <lineage>
        <taxon>Eukaryota</taxon>
        <taxon>Viridiplantae</taxon>
        <taxon>Streptophyta</taxon>
        <taxon>Embryophyta</taxon>
        <taxon>Tracheophyta</taxon>
        <taxon>Spermatophyta</taxon>
        <taxon>Magnoliopsida</taxon>
        <taxon>eudicotyledons</taxon>
        <taxon>Gunneridae</taxon>
        <taxon>Pentapetalae</taxon>
        <taxon>asterids</taxon>
        <taxon>campanulids</taxon>
        <taxon>Asterales</taxon>
        <taxon>Asteraceae</taxon>
        <taxon>Asteroideae</taxon>
        <taxon>Heliantheae alliance</taxon>
        <taxon>Heliantheae</taxon>
        <taxon>Ambrosia</taxon>
    </lineage>
</organism>
<evidence type="ECO:0000256" key="5">
    <source>
        <dbReference type="ARBA" id="ARBA00022641"/>
    </source>
</evidence>
<dbReference type="Pfam" id="PF06404">
    <property type="entry name" value="PSK"/>
    <property type="match status" value="1"/>
</dbReference>
<dbReference type="GO" id="GO:0008083">
    <property type="term" value="F:growth factor activity"/>
    <property type="evidence" value="ECO:0007669"/>
    <property type="project" value="UniProtKB-UniRule"/>
</dbReference>
<accession>A0AAD5D8N1</accession>
<dbReference type="GO" id="GO:0005576">
    <property type="term" value="C:extracellular region"/>
    <property type="evidence" value="ECO:0007669"/>
    <property type="project" value="UniProtKB-SubCell"/>
</dbReference>